<sequence length="110" mass="11417">MDDHGVDGLIGICSHTEPRLKPSASAWEAEYGAELGAAPVGCWLTQMCRLNQVLLTDGADSQGNLCKDPGGGRDPGRAGPSSRKTPLAHRGATSAEAHRPVFGVRTAPPS</sequence>
<comment type="caution">
    <text evidence="2">The sequence shown here is derived from an EMBL/GenBank/DDBJ whole genome shotgun (WGS) entry which is preliminary data.</text>
</comment>
<dbReference type="EMBL" id="JAINUF010000002">
    <property type="protein sequence ID" value="KAJ8373991.1"/>
    <property type="molecule type" value="Genomic_DNA"/>
</dbReference>
<evidence type="ECO:0000313" key="3">
    <source>
        <dbReference type="Proteomes" id="UP001152622"/>
    </source>
</evidence>
<gene>
    <name evidence="2" type="ORF">SKAU_G00045710</name>
</gene>
<accession>A0A9Q1G2E7</accession>
<evidence type="ECO:0000313" key="2">
    <source>
        <dbReference type="EMBL" id="KAJ8373991.1"/>
    </source>
</evidence>
<dbReference type="AlphaFoldDB" id="A0A9Q1G2E7"/>
<protein>
    <submittedName>
        <fullName evidence="2">Uncharacterized protein</fullName>
    </submittedName>
</protein>
<organism evidence="2 3">
    <name type="scientific">Synaphobranchus kaupii</name>
    <name type="common">Kaup's arrowtooth eel</name>
    <dbReference type="NCBI Taxonomy" id="118154"/>
    <lineage>
        <taxon>Eukaryota</taxon>
        <taxon>Metazoa</taxon>
        <taxon>Chordata</taxon>
        <taxon>Craniata</taxon>
        <taxon>Vertebrata</taxon>
        <taxon>Euteleostomi</taxon>
        <taxon>Actinopterygii</taxon>
        <taxon>Neopterygii</taxon>
        <taxon>Teleostei</taxon>
        <taxon>Anguilliformes</taxon>
        <taxon>Synaphobranchidae</taxon>
        <taxon>Synaphobranchus</taxon>
    </lineage>
</organism>
<proteinExistence type="predicted"/>
<keyword evidence="3" id="KW-1185">Reference proteome</keyword>
<name>A0A9Q1G2E7_SYNKA</name>
<dbReference type="Proteomes" id="UP001152622">
    <property type="component" value="Chromosome 2"/>
</dbReference>
<feature type="region of interest" description="Disordered" evidence="1">
    <location>
        <begin position="59"/>
        <end position="110"/>
    </location>
</feature>
<evidence type="ECO:0000256" key="1">
    <source>
        <dbReference type="SAM" id="MobiDB-lite"/>
    </source>
</evidence>
<reference evidence="2" key="1">
    <citation type="journal article" date="2023" name="Science">
        <title>Genome structures resolve the early diversification of teleost fishes.</title>
        <authorList>
            <person name="Parey E."/>
            <person name="Louis A."/>
            <person name="Montfort J."/>
            <person name="Bouchez O."/>
            <person name="Roques C."/>
            <person name="Iampietro C."/>
            <person name="Lluch J."/>
            <person name="Castinel A."/>
            <person name="Donnadieu C."/>
            <person name="Desvignes T."/>
            <person name="Floi Bucao C."/>
            <person name="Jouanno E."/>
            <person name="Wen M."/>
            <person name="Mejri S."/>
            <person name="Dirks R."/>
            <person name="Jansen H."/>
            <person name="Henkel C."/>
            <person name="Chen W.J."/>
            <person name="Zahm M."/>
            <person name="Cabau C."/>
            <person name="Klopp C."/>
            <person name="Thompson A.W."/>
            <person name="Robinson-Rechavi M."/>
            <person name="Braasch I."/>
            <person name="Lecointre G."/>
            <person name="Bobe J."/>
            <person name="Postlethwait J.H."/>
            <person name="Berthelot C."/>
            <person name="Roest Crollius H."/>
            <person name="Guiguen Y."/>
        </authorList>
    </citation>
    <scope>NUCLEOTIDE SEQUENCE</scope>
    <source>
        <strain evidence="2">WJC10195</strain>
    </source>
</reference>